<reference evidence="3" key="1">
    <citation type="submission" date="2021-02" db="EMBL/GenBank/DDBJ databases">
        <title>First Annotated Genome of the Yellow-green Alga Tribonema minus.</title>
        <authorList>
            <person name="Mahan K.M."/>
        </authorList>
    </citation>
    <scope>NUCLEOTIDE SEQUENCE</scope>
    <source>
        <strain evidence="3">UTEX B ZZ1240</strain>
    </source>
</reference>
<feature type="signal peptide" evidence="2">
    <location>
        <begin position="1"/>
        <end position="24"/>
    </location>
</feature>
<name>A0A835ZCU9_9STRA</name>
<dbReference type="AlphaFoldDB" id="A0A835ZCU9"/>
<comment type="caution">
    <text evidence="3">The sequence shown here is derived from an EMBL/GenBank/DDBJ whole genome shotgun (WGS) entry which is preliminary data.</text>
</comment>
<evidence type="ECO:0000313" key="3">
    <source>
        <dbReference type="EMBL" id="KAG5192047.1"/>
    </source>
</evidence>
<feature type="region of interest" description="Disordered" evidence="1">
    <location>
        <begin position="189"/>
        <end position="257"/>
    </location>
</feature>
<feature type="compositionally biased region" description="Gly residues" evidence="1">
    <location>
        <begin position="231"/>
        <end position="242"/>
    </location>
</feature>
<feature type="compositionally biased region" description="Basic residues" evidence="1">
    <location>
        <begin position="193"/>
        <end position="217"/>
    </location>
</feature>
<feature type="compositionally biased region" description="Polar residues" evidence="1">
    <location>
        <begin position="121"/>
        <end position="137"/>
    </location>
</feature>
<dbReference type="Proteomes" id="UP000664859">
    <property type="component" value="Unassembled WGS sequence"/>
</dbReference>
<keyword evidence="4" id="KW-1185">Reference proteome</keyword>
<feature type="region of interest" description="Disordered" evidence="1">
    <location>
        <begin position="115"/>
        <end position="151"/>
    </location>
</feature>
<feature type="compositionally biased region" description="Low complexity" evidence="1">
    <location>
        <begin position="218"/>
        <end position="230"/>
    </location>
</feature>
<evidence type="ECO:0000313" key="4">
    <source>
        <dbReference type="Proteomes" id="UP000664859"/>
    </source>
</evidence>
<proteinExistence type="predicted"/>
<evidence type="ECO:0000256" key="2">
    <source>
        <dbReference type="SAM" id="SignalP"/>
    </source>
</evidence>
<gene>
    <name evidence="3" type="ORF">JKP88DRAFT_251125</name>
</gene>
<sequence length="292" mass="31353">MGAPRAYLRLGLSACGLFHWSVLAFVLPGGCRSPVQPPRRGNPYLLLRAGKETGLFDKDRLLDAVDSIAPGSTDLQDVMDMALDMVHSTMKLQKPAVLEQMPTIEAQLQLMEPAGDPHTAAQDSSGGSDAPQDSTETPIGEAEPHDSDLDSDGMQLMQEAAALARLKQDLVLAAMRGDVAAMLSACAAVPPRARARRRRRAPHPSPRRRRRRPHGRARSTAAAAAVKAAGRGAGGGGAGRVGEGAPRGRCGGGARRRRQRRRCVCARIVRYAHRRHGRGRRAGVQRSARRRG</sequence>
<organism evidence="3 4">
    <name type="scientific">Tribonema minus</name>
    <dbReference type="NCBI Taxonomy" id="303371"/>
    <lineage>
        <taxon>Eukaryota</taxon>
        <taxon>Sar</taxon>
        <taxon>Stramenopiles</taxon>
        <taxon>Ochrophyta</taxon>
        <taxon>PX clade</taxon>
        <taxon>Xanthophyceae</taxon>
        <taxon>Tribonematales</taxon>
        <taxon>Tribonemataceae</taxon>
        <taxon>Tribonema</taxon>
    </lineage>
</organism>
<evidence type="ECO:0000256" key="1">
    <source>
        <dbReference type="SAM" id="MobiDB-lite"/>
    </source>
</evidence>
<dbReference type="EMBL" id="JAFCMP010000011">
    <property type="protein sequence ID" value="KAG5192047.1"/>
    <property type="molecule type" value="Genomic_DNA"/>
</dbReference>
<accession>A0A835ZCU9</accession>
<keyword evidence="2" id="KW-0732">Signal</keyword>
<protein>
    <submittedName>
        <fullName evidence="3">Uncharacterized protein</fullName>
    </submittedName>
</protein>
<feature type="chain" id="PRO_5032621840" evidence="2">
    <location>
        <begin position="25"/>
        <end position="292"/>
    </location>
</feature>